<feature type="compositionally biased region" description="Basic and acidic residues" evidence="6">
    <location>
        <begin position="503"/>
        <end position="519"/>
    </location>
</feature>
<dbReference type="InterPro" id="IPR025698">
    <property type="entry name" value="2TM_dom"/>
</dbReference>
<dbReference type="Pfam" id="PF13239">
    <property type="entry name" value="2TM"/>
    <property type="match status" value="1"/>
</dbReference>
<evidence type="ECO:0000256" key="6">
    <source>
        <dbReference type="SAM" id="MobiDB-lite"/>
    </source>
</evidence>
<dbReference type="InterPro" id="IPR017441">
    <property type="entry name" value="Protein_kinase_ATP_BS"/>
</dbReference>
<dbReference type="CDD" id="cd14014">
    <property type="entry name" value="STKc_PknB_like"/>
    <property type="match status" value="1"/>
</dbReference>
<sequence length="549" mass="58774">MLKPGDSFERYTIEAAIGQGGMGCVYRAHDARLGRRVAVKVIAGGAVDEDAGARLLREARAAAALDHPNAVSIFDVGELDGTPFIVMELVPGRTLRSAISGADAPASTRVAWLSDVARALAAAHRRGLVHRDIKPENVMVRDDGVIKVLDFGIARRAAGDADPNASTEAPALPTLTALGVKLGTPVYMAPEQIRGAELDGRADQFAWGVLAFELLTGRLPWRGAGDMLAIVASILTDEADRALLDAAAVPPAVSAVVLRALSKRPDDRFASMDDLLRALEAAGRGEAPAAPAAATSAQAPGAQRSEAPRGGETAAQRFSTEEVRDVLAQAIERQAAADGGVARAPRGDARLGFDDLLAAAEEVGVGPEALREASRALRARERDGMERGSSAATAAERATWLRRKRRDFYRHLGVYLIVNAALLTLAFPLGVVLWAAIIPLGWAIGVAIHGLVAFTAHEDDWAEEAERMQWWHEQHRRRHEVAMARAIGKDWRPAAAPRQRIGAAKEGDRQGKLRVETDTARSTAELAERAERAEDEAAVAVNKPQRRRR</sequence>
<evidence type="ECO:0000256" key="7">
    <source>
        <dbReference type="SAM" id="Phobius"/>
    </source>
</evidence>
<feature type="binding site" evidence="5">
    <location>
        <position position="40"/>
    </location>
    <ligand>
        <name>ATP</name>
        <dbReference type="ChEBI" id="CHEBI:30616"/>
    </ligand>
</feature>
<dbReference type="RefSeq" id="WP_012236168.1">
    <property type="nucleotide sequence ID" value="NC_010162.1"/>
</dbReference>
<evidence type="ECO:0000313" key="10">
    <source>
        <dbReference type="Proteomes" id="UP000002139"/>
    </source>
</evidence>
<dbReference type="EMBL" id="AM746676">
    <property type="protein sequence ID" value="CAN93698.1"/>
    <property type="molecule type" value="Genomic_DNA"/>
</dbReference>
<feature type="region of interest" description="Disordered" evidence="6">
    <location>
        <begin position="287"/>
        <end position="319"/>
    </location>
</feature>
<dbReference type="STRING" id="448385.sce3538"/>
<dbReference type="eggNOG" id="COG0515">
    <property type="taxonomic scope" value="Bacteria"/>
</dbReference>
<protein>
    <submittedName>
        <fullName evidence="9">Protein kinase</fullName>
        <ecNumber evidence="9">2.7.11.1</ecNumber>
    </submittedName>
</protein>
<keyword evidence="7" id="KW-0812">Transmembrane</keyword>
<evidence type="ECO:0000313" key="9">
    <source>
        <dbReference type="EMBL" id="CAN93698.1"/>
    </source>
</evidence>
<proteinExistence type="predicted"/>
<feature type="transmembrane region" description="Helical" evidence="7">
    <location>
        <begin position="440"/>
        <end position="457"/>
    </location>
</feature>
<evidence type="ECO:0000256" key="2">
    <source>
        <dbReference type="ARBA" id="ARBA00022741"/>
    </source>
</evidence>
<dbReference type="InterPro" id="IPR011009">
    <property type="entry name" value="Kinase-like_dom_sf"/>
</dbReference>
<dbReference type="PANTHER" id="PTHR43289">
    <property type="entry name" value="MITOGEN-ACTIVATED PROTEIN KINASE KINASE KINASE 20-RELATED"/>
    <property type="match status" value="1"/>
</dbReference>
<dbReference type="GO" id="GO:0005524">
    <property type="term" value="F:ATP binding"/>
    <property type="evidence" value="ECO:0007669"/>
    <property type="project" value="UniProtKB-UniRule"/>
</dbReference>
<evidence type="ECO:0000256" key="5">
    <source>
        <dbReference type="PROSITE-ProRule" id="PRU10141"/>
    </source>
</evidence>
<keyword evidence="3 9" id="KW-0418">Kinase</keyword>
<dbReference type="GO" id="GO:0004674">
    <property type="term" value="F:protein serine/threonine kinase activity"/>
    <property type="evidence" value="ECO:0007669"/>
    <property type="project" value="UniProtKB-EC"/>
</dbReference>
<keyword evidence="7" id="KW-1133">Transmembrane helix</keyword>
<keyword evidence="10" id="KW-1185">Reference proteome</keyword>
<feature type="region of interest" description="Disordered" evidence="6">
    <location>
        <begin position="497"/>
        <end position="549"/>
    </location>
</feature>
<feature type="domain" description="Protein kinase" evidence="8">
    <location>
        <begin position="11"/>
        <end position="280"/>
    </location>
</feature>
<feature type="transmembrane region" description="Helical" evidence="7">
    <location>
        <begin position="412"/>
        <end position="434"/>
    </location>
</feature>
<dbReference type="SMART" id="SM00220">
    <property type="entry name" value="S_TKc"/>
    <property type="match status" value="1"/>
</dbReference>
<dbReference type="InterPro" id="IPR008271">
    <property type="entry name" value="Ser/Thr_kinase_AS"/>
</dbReference>
<organism evidence="9 10">
    <name type="scientific">Sorangium cellulosum (strain So ce56)</name>
    <name type="common">Polyangium cellulosum (strain So ce56)</name>
    <dbReference type="NCBI Taxonomy" id="448385"/>
    <lineage>
        <taxon>Bacteria</taxon>
        <taxon>Pseudomonadati</taxon>
        <taxon>Myxococcota</taxon>
        <taxon>Polyangia</taxon>
        <taxon>Polyangiales</taxon>
        <taxon>Polyangiaceae</taxon>
        <taxon>Sorangium</taxon>
    </lineage>
</organism>
<gene>
    <name evidence="9" type="ordered locus">sce3538</name>
</gene>
<dbReference type="PROSITE" id="PS00108">
    <property type="entry name" value="PROTEIN_KINASE_ST"/>
    <property type="match status" value="1"/>
</dbReference>
<name>A9GRY1_SORC5</name>
<evidence type="ECO:0000259" key="8">
    <source>
        <dbReference type="PROSITE" id="PS50011"/>
    </source>
</evidence>
<feature type="compositionally biased region" description="Low complexity" evidence="6">
    <location>
        <begin position="287"/>
        <end position="304"/>
    </location>
</feature>
<dbReference type="EC" id="2.7.11.1" evidence="9"/>
<reference evidence="9 10" key="1">
    <citation type="journal article" date="2007" name="Nat. Biotechnol.">
        <title>Complete genome sequence of the myxobacterium Sorangium cellulosum.</title>
        <authorList>
            <person name="Schneiker S."/>
            <person name="Perlova O."/>
            <person name="Kaiser O."/>
            <person name="Gerth K."/>
            <person name="Alici A."/>
            <person name="Altmeyer M.O."/>
            <person name="Bartels D."/>
            <person name="Bekel T."/>
            <person name="Beyer S."/>
            <person name="Bode E."/>
            <person name="Bode H.B."/>
            <person name="Bolten C.J."/>
            <person name="Choudhuri J.V."/>
            <person name="Doss S."/>
            <person name="Elnakady Y.A."/>
            <person name="Frank B."/>
            <person name="Gaigalat L."/>
            <person name="Goesmann A."/>
            <person name="Groeger C."/>
            <person name="Gross F."/>
            <person name="Jelsbak L."/>
            <person name="Jelsbak L."/>
            <person name="Kalinowski J."/>
            <person name="Kegler C."/>
            <person name="Knauber T."/>
            <person name="Konietzny S."/>
            <person name="Kopp M."/>
            <person name="Krause L."/>
            <person name="Krug D."/>
            <person name="Linke B."/>
            <person name="Mahmud T."/>
            <person name="Martinez-Arias R."/>
            <person name="McHardy A.C."/>
            <person name="Merai M."/>
            <person name="Meyer F."/>
            <person name="Mormann S."/>
            <person name="Munoz-Dorado J."/>
            <person name="Perez J."/>
            <person name="Pradella S."/>
            <person name="Rachid S."/>
            <person name="Raddatz G."/>
            <person name="Rosenau F."/>
            <person name="Rueckert C."/>
            <person name="Sasse F."/>
            <person name="Scharfe M."/>
            <person name="Schuster S.C."/>
            <person name="Suen G."/>
            <person name="Treuner-Lange A."/>
            <person name="Velicer G.J."/>
            <person name="Vorholter F.-J."/>
            <person name="Weissman K.J."/>
            <person name="Welch R.D."/>
            <person name="Wenzel S.C."/>
            <person name="Whitworth D.E."/>
            <person name="Wilhelm S."/>
            <person name="Wittmann C."/>
            <person name="Bloecker H."/>
            <person name="Puehler A."/>
            <person name="Mueller R."/>
        </authorList>
    </citation>
    <scope>NUCLEOTIDE SEQUENCE [LARGE SCALE GENOMIC DNA]</scope>
    <source>
        <strain evidence="10">So ce56</strain>
    </source>
</reference>
<keyword evidence="4 5" id="KW-0067">ATP-binding</keyword>
<dbReference type="Gene3D" id="1.10.510.10">
    <property type="entry name" value="Transferase(Phosphotransferase) domain 1"/>
    <property type="match status" value="1"/>
</dbReference>
<dbReference type="AlphaFoldDB" id="A9GRY1"/>
<evidence type="ECO:0000256" key="3">
    <source>
        <dbReference type="ARBA" id="ARBA00022777"/>
    </source>
</evidence>
<dbReference type="InterPro" id="IPR000719">
    <property type="entry name" value="Prot_kinase_dom"/>
</dbReference>
<keyword evidence="2 5" id="KW-0547">Nucleotide-binding</keyword>
<dbReference type="Proteomes" id="UP000002139">
    <property type="component" value="Chromosome"/>
</dbReference>
<dbReference type="SUPFAM" id="SSF56112">
    <property type="entry name" value="Protein kinase-like (PK-like)"/>
    <property type="match status" value="1"/>
</dbReference>
<keyword evidence="1 9" id="KW-0808">Transferase</keyword>
<keyword evidence="7" id="KW-0472">Membrane</keyword>
<accession>A9GRY1</accession>
<dbReference type="PANTHER" id="PTHR43289:SF34">
    <property type="entry name" value="SERINE_THREONINE-PROTEIN KINASE YBDM-RELATED"/>
    <property type="match status" value="1"/>
</dbReference>
<dbReference type="HOGENOM" id="CLU_495981_0_0_7"/>
<dbReference type="PROSITE" id="PS00107">
    <property type="entry name" value="PROTEIN_KINASE_ATP"/>
    <property type="match status" value="1"/>
</dbReference>
<dbReference type="Pfam" id="PF00069">
    <property type="entry name" value="Pkinase"/>
    <property type="match status" value="1"/>
</dbReference>
<evidence type="ECO:0000256" key="1">
    <source>
        <dbReference type="ARBA" id="ARBA00022679"/>
    </source>
</evidence>
<dbReference type="KEGG" id="scl:sce3538"/>
<dbReference type="Gene3D" id="3.30.200.20">
    <property type="entry name" value="Phosphorylase Kinase, domain 1"/>
    <property type="match status" value="1"/>
</dbReference>
<dbReference type="PROSITE" id="PS50011">
    <property type="entry name" value="PROTEIN_KINASE_DOM"/>
    <property type="match status" value="1"/>
</dbReference>
<evidence type="ECO:0000256" key="4">
    <source>
        <dbReference type="ARBA" id="ARBA00022840"/>
    </source>
</evidence>